<reference evidence="3 4" key="1">
    <citation type="journal article" date="2011" name="Stand. Genomic Sci.">
        <title>Complete genome sequence of Haliscomenobacter hydrossis type strain (O).</title>
        <authorList>
            <consortium name="US DOE Joint Genome Institute (JGI-PGF)"/>
            <person name="Daligault H."/>
            <person name="Lapidus A."/>
            <person name="Zeytun A."/>
            <person name="Nolan M."/>
            <person name="Lucas S."/>
            <person name="Del Rio T.G."/>
            <person name="Tice H."/>
            <person name="Cheng J.F."/>
            <person name="Tapia R."/>
            <person name="Han C."/>
            <person name="Goodwin L."/>
            <person name="Pitluck S."/>
            <person name="Liolios K."/>
            <person name="Pagani I."/>
            <person name="Ivanova N."/>
            <person name="Huntemann M."/>
            <person name="Mavromatis K."/>
            <person name="Mikhailova N."/>
            <person name="Pati A."/>
            <person name="Chen A."/>
            <person name="Palaniappan K."/>
            <person name="Land M."/>
            <person name="Hauser L."/>
            <person name="Brambilla E.M."/>
            <person name="Rohde M."/>
            <person name="Verbarg S."/>
            <person name="Goker M."/>
            <person name="Bristow J."/>
            <person name="Eisen J.A."/>
            <person name="Markowitz V."/>
            <person name="Hugenholtz P."/>
            <person name="Kyrpides N.C."/>
            <person name="Klenk H.P."/>
            <person name="Woyke T."/>
        </authorList>
    </citation>
    <scope>NUCLEOTIDE SEQUENCE [LARGE SCALE GENOMIC DNA]</scope>
    <source>
        <strain evidence="4">ATCC 27775 / DSM 1100 / LMG 10767 / O</strain>
    </source>
</reference>
<gene>
    <name evidence="3" type="ordered locus">Halhy_3764</name>
</gene>
<dbReference type="GO" id="GO:0016020">
    <property type="term" value="C:membrane"/>
    <property type="evidence" value="ECO:0007669"/>
    <property type="project" value="InterPro"/>
</dbReference>
<keyword evidence="3" id="KW-0808">Transferase</keyword>
<feature type="transmembrane region" description="Helical" evidence="1">
    <location>
        <begin position="12"/>
        <end position="31"/>
    </location>
</feature>
<dbReference type="Pfam" id="PF06580">
    <property type="entry name" value="His_kinase"/>
    <property type="match status" value="1"/>
</dbReference>
<dbReference type="HOGENOM" id="CLU_020473_1_0_10"/>
<keyword evidence="3" id="KW-0418">Kinase</keyword>
<keyword evidence="4" id="KW-1185">Reference proteome</keyword>
<keyword evidence="1" id="KW-0812">Transmembrane</keyword>
<dbReference type="EMBL" id="CP002691">
    <property type="protein sequence ID" value="AEE51616.1"/>
    <property type="molecule type" value="Genomic_DNA"/>
</dbReference>
<keyword evidence="1" id="KW-0472">Membrane</keyword>
<protein>
    <submittedName>
        <fullName evidence="3">Signal transduction histidine kinase</fullName>
    </submittedName>
</protein>
<keyword evidence="1" id="KW-1133">Transmembrane helix</keyword>
<dbReference type="AlphaFoldDB" id="F4L129"/>
<evidence type="ECO:0000313" key="3">
    <source>
        <dbReference type="EMBL" id="AEE51616.1"/>
    </source>
</evidence>
<dbReference type="KEGG" id="hhy:Halhy_3764"/>
<proteinExistence type="predicted"/>
<evidence type="ECO:0000313" key="4">
    <source>
        <dbReference type="Proteomes" id="UP000008461"/>
    </source>
</evidence>
<dbReference type="Proteomes" id="UP000008461">
    <property type="component" value="Chromosome"/>
</dbReference>
<dbReference type="PANTHER" id="PTHR34220:SF7">
    <property type="entry name" value="SENSOR HISTIDINE KINASE YPDA"/>
    <property type="match status" value="1"/>
</dbReference>
<reference key="2">
    <citation type="submission" date="2011-04" db="EMBL/GenBank/DDBJ databases">
        <title>Complete sequence of chromosome of Haliscomenobacter hydrossis DSM 1100.</title>
        <authorList>
            <consortium name="US DOE Joint Genome Institute (JGI-PGF)"/>
            <person name="Lucas S."/>
            <person name="Han J."/>
            <person name="Lapidus A."/>
            <person name="Bruce D."/>
            <person name="Goodwin L."/>
            <person name="Pitluck S."/>
            <person name="Peters L."/>
            <person name="Kyrpides N."/>
            <person name="Mavromatis K."/>
            <person name="Ivanova N."/>
            <person name="Ovchinnikova G."/>
            <person name="Pagani I."/>
            <person name="Daligault H."/>
            <person name="Detter J.C."/>
            <person name="Han C."/>
            <person name="Land M."/>
            <person name="Hauser L."/>
            <person name="Markowitz V."/>
            <person name="Cheng J.-F."/>
            <person name="Hugenholtz P."/>
            <person name="Woyke T."/>
            <person name="Wu D."/>
            <person name="Verbarg S."/>
            <person name="Frueling A."/>
            <person name="Brambilla E."/>
            <person name="Klenk H.-P."/>
            <person name="Eisen J.A."/>
        </authorList>
    </citation>
    <scope>NUCLEOTIDE SEQUENCE</scope>
    <source>
        <strain>DSM 1100</strain>
    </source>
</reference>
<name>F4L129_HALH1</name>
<evidence type="ECO:0000256" key="1">
    <source>
        <dbReference type="SAM" id="Phobius"/>
    </source>
</evidence>
<dbReference type="STRING" id="760192.Halhy_3764"/>
<dbReference type="RefSeq" id="WP_013766155.1">
    <property type="nucleotide sequence ID" value="NC_015510.1"/>
</dbReference>
<sequence>MSKKWIEILGNIVFWLLSGWVVLTHFSIQPVQGRLLLFPFYGRTLTPDETDLFMRSSIVTTKLFVILLIAMLLFYANFINIFVLDRSKKYGKIFLRSLILLVVAIASFHVFQNHYPHFQKPVVNSFLSGGILFFYFTVSCAYSFSKIWILADTQNQKLEMEKTQAELNLLRSQLHPHFLFNVLNNLLSMVNQKENPALAKAFERLSGLLRYVVVDSAHEKIPIWKEIEFIRNFAELHALRFEKEELDFQLEVLGTNDKQLIEPAIFIPFIENAFKYGLEPEKNSKIVVVFDLTDGATITFRCINQIHETMQQLKGSGLGIESSKKRLNLVYPHRHHLSIQQNGDFEVLLEIYPTRGGQVKF</sequence>
<dbReference type="InterPro" id="IPR050640">
    <property type="entry name" value="Bact_2-comp_sensor_kinase"/>
</dbReference>
<feature type="transmembrane region" description="Helical" evidence="1">
    <location>
        <begin position="63"/>
        <end position="84"/>
    </location>
</feature>
<dbReference type="OrthoDB" id="9809908at2"/>
<organism evidence="3 4">
    <name type="scientific">Haliscomenobacter hydrossis (strain ATCC 27775 / DSM 1100 / LMG 10767 / O)</name>
    <dbReference type="NCBI Taxonomy" id="760192"/>
    <lineage>
        <taxon>Bacteria</taxon>
        <taxon>Pseudomonadati</taxon>
        <taxon>Bacteroidota</taxon>
        <taxon>Saprospiria</taxon>
        <taxon>Saprospirales</taxon>
        <taxon>Haliscomenobacteraceae</taxon>
        <taxon>Haliscomenobacter</taxon>
    </lineage>
</organism>
<evidence type="ECO:0000259" key="2">
    <source>
        <dbReference type="Pfam" id="PF06580"/>
    </source>
</evidence>
<dbReference type="GO" id="GO:0000155">
    <property type="term" value="F:phosphorelay sensor kinase activity"/>
    <property type="evidence" value="ECO:0007669"/>
    <property type="project" value="InterPro"/>
</dbReference>
<dbReference type="PANTHER" id="PTHR34220">
    <property type="entry name" value="SENSOR HISTIDINE KINASE YPDA"/>
    <property type="match status" value="1"/>
</dbReference>
<accession>F4L129</accession>
<feature type="domain" description="Signal transduction histidine kinase internal region" evidence="2">
    <location>
        <begin position="165"/>
        <end position="243"/>
    </location>
</feature>
<feature type="transmembrane region" description="Helical" evidence="1">
    <location>
        <begin position="93"/>
        <end position="111"/>
    </location>
</feature>
<dbReference type="InterPro" id="IPR010559">
    <property type="entry name" value="Sig_transdc_His_kin_internal"/>
</dbReference>
<feature type="transmembrane region" description="Helical" evidence="1">
    <location>
        <begin position="131"/>
        <end position="151"/>
    </location>
</feature>
<dbReference type="eggNOG" id="COG2972">
    <property type="taxonomic scope" value="Bacteria"/>
</dbReference>